<evidence type="ECO:0000256" key="1">
    <source>
        <dbReference type="ARBA" id="ARBA00023015"/>
    </source>
</evidence>
<name>A0ABY5WD64_9ACTN</name>
<feature type="DNA-binding region" description="H-T-H motif" evidence="4">
    <location>
        <begin position="43"/>
        <end position="62"/>
    </location>
</feature>
<dbReference type="EMBL" id="CP073720">
    <property type="protein sequence ID" value="UWP87519.1"/>
    <property type="molecule type" value="Genomic_DNA"/>
</dbReference>
<evidence type="ECO:0000313" key="7">
    <source>
        <dbReference type="Proteomes" id="UP001059617"/>
    </source>
</evidence>
<dbReference type="SUPFAM" id="SSF48498">
    <property type="entry name" value="Tetracyclin repressor-like, C-terminal domain"/>
    <property type="match status" value="1"/>
</dbReference>
<protein>
    <submittedName>
        <fullName evidence="6">TetR/AcrR family transcriptional regulator</fullName>
    </submittedName>
</protein>
<proteinExistence type="predicted"/>
<dbReference type="PROSITE" id="PS50977">
    <property type="entry name" value="HTH_TETR_2"/>
    <property type="match status" value="1"/>
</dbReference>
<accession>A0ABY5WD64</accession>
<keyword evidence="3" id="KW-0804">Transcription</keyword>
<dbReference type="SUPFAM" id="SSF46689">
    <property type="entry name" value="Homeodomain-like"/>
    <property type="match status" value="1"/>
</dbReference>
<dbReference type="Gene3D" id="1.10.357.10">
    <property type="entry name" value="Tetracycline Repressor, domain 2"/>
    <property type="match status" value="1"/>
</dbReference>
<dbReference type="PANTHER" id="PTHR30055:SF234">
    <property type="entry name" value="HTH-TYPE TRANSCRIPTIONAL REGULATOR BETI"/>
    <property type="match status" value="1"/>
</dbReference>
<evidence type="ECO:0000256" key="4">
    <source>
        <dbReference type="PROSITE-ProRule" id="PRU00335"/>
    </source>
</evidence>
<reference evidence="6" key="1">
    <citation type="submission" date="2021-04" db="EMBL/GenBank/DDBJ databases">
        <authorList>
            <person name="Hartkoorn R.C."/>
            <person name="Beaudoing E."/>
            <person name="Hot D."/>
        </authorList>
    </citation>
    <scope>NUCLEOTIDE SEQUENCE</scope>
    <source>
        <strain evidence="6">NRRL B-16292</strain>
    </source>
</reference>
<evidence type="ECO:0000259" key="5">
    <source>
        <dbReference type="PROSITE" id="PS50977"/>
    </source>
</evidence>
<sequence length="209" mass="22225">MTVVKSGRGQHSPRRAEQAAATRAAIIDAAGRLFAAQGYAATTVAAIAEEAGVTAKSVYTLADKPRLLLLAVTEATGGMTPDTTAVLDAPDPAARVRAVAHTGARTLLRLYPIHRAFEQAAAAEPALREPWQEHERHRRARIKKVVRAVAGAGGLRQGLTVGRATDTLWALVTWHAVALLVEERGWGRAKLAAWLEDVLAALLLEAEPA</sequence>
<keyword evidence="7" id="KW-1185">Reference proteome</keyword>
<keyword evidence="1" id="KW-0805">Transcription regulation</keyword>
<dbReference type="Gene3D" id="1.10.10.60">
    <property type="entry name" value="Homeodomain-like"/>
    <property type="match status" value="1"/>
</dbReference>
<dbReference type="PANTHER" id="PTHR30055">
    <property type="entry name" value="HTH-TYPE TRANSCRIPTIONAL REGULATOR RUTR"/>
    <property type="match status" value="1"/>
</dbReference>
<dbReference type="Pfam" id="PF00440">
    <property type="entry name" value="TetR_N"/>
    <property type="match status" value="1"/>
</dbReference>
<keyword evidence="2 4" id="KW-0238">DNA-binding</keyword>
<evidence type="ECO:0000256" key="2">
    <source>
        <dbReference type="ARBA" id="ARBA00023125"/>
    </source>
</evidence>
<dbReference type="Proteomes" id="UP001059617">
    <property type="component" value="Chromosome"/>
</dbReference>
<evidence type="ECO:0000256" key="3">
    <source>
        <dbReference type="ARBA" id="ARBA00023163"/>
    </source>
</evidence>
<dbReference type="RefSeq" id="WP_259867886.1">
    <property type="nucleotide sequence ID" value="NZ_BAAAST010000053.1"/>
</dbReference>
<dbReference type="InterPro" id="IPR036271">
    <property type="entry name" value="Tet_transcr_reg_TetR-rel_C_sf"/>
</dbReference>
<dbReference type="InterPro" id="IPR009057">
    <property type="entry name" value="Homeodomain-like_sf"/>
</dbReference>
<dbReference type="InterPro" id="IPR001647">
    <property type="entry name" value="HTH_TetR"/>
</dbReference>
<evidence type="ECO:0000313" key="6">
    <source>
        <dbReference type="EMBL" id="UWP87519.1"/>
    </source>
</evidence>
<organism evidence="6 7">
    <name type="scientific">Dactylosporangium fulvum</name>
    <dbReference type="NCBI Taxonomy" id="53359"/>
    <lineage>
        <taxon>Bacteria</taxon>
        <taxon>Bacillati</taxon>
        <taxon>Actinomycetota</taxon>
        <taxon>Actinomycetes</taxon>
        <taxon>Micromonosporales</taxon>
        <taxon>Micromonosporaceae</taxon>
        <taxon>Dactylosporangium</taxon>
    </lineage>
</organism>
<reference evidence="6" key="2">
    <citation type="submission" date="2022-09" db="EMBL/GenBank/DDBJ databases">
        <title>Biosynthetic gene clusters of Dactylosporangioum fulvum.</title>
        <authorList>
            <person name="Caradec T."/>
        </authorList>
    </citation>
    <scope>NUCLEOTIDE SEQUENCE</scope>
    <source>
        <strain evidence="6">NRRL B-16292</strain>
    </source>
</reference>
<feature type="domain" description="HTH tetR-type" evidence="5">
    <location>
        <begin position="20"/>
        <end position="80"/>
    </location>
</feature>
<gene>
    <name evidence="6" type="ORF">Dfulv_24360</name>
</gene>
<dbReference type="InterPro" id="IPR050109">
    <property type="entry name" value="HTH-type_TetR-like_transc_reg"/>
</dbReference>